<sequence length="49" mass="5219">MVVGGRPINSGYGKSQRRHVLPFWCKVTGRTVLGGVRAEGAHGGGTVRR</sequence>
<protein>
    <submittedName>
        <fullName evidence="1">Uncharacterized protein</fullName>
    </submittedName>
</protein>
<reference evidence="1 2" key="1">
    <citation type="submission" date="2019-07" db="EMBL/GenBank/DDBJ databases">
        <title>WGS assembly of Gossypium tomentosum.</title>
        <authorList>
            <person name="Chen Z.J."/>
            <person name="Sreedasyam A."/>
            <person name="Ando A."/>
            <person name="Song Q."/>
            <person name="De L."/>
            <person name="Hulse-Kemp A."/>
            <person name="Ding M."/>
            <person name="Ye W."/>
            <person name="Kirkbride R."/>
            <person name="Jenkins J."/>
            <person name="Plott C."/>
            <person name="Lovell J."/>
            <person name="Lin Y.-M."/>
            <person name="Vaughn R."/>
            <person name="Liu B."/>
            <person name="Li W."/>
            <person name="Simpson S."/>
            <person name="Scheffler B."/>
            <person name="Saski C."/>
            <person name="Grover C."/>
            <person name="Hu G."/>
            <person name="Conover J."/>
            <person name="Carlson J."/>
            <person name="Shu S."/>
            <person name="Boston L."/>
            <person name="Williams M."/>
            <person name="Peterson D."/>
            <person name="Mcgee K."/>
            <person name="Jones D."/>
            <person name="Wendel J."/>
            <person name="Stelly D."/>
            <person name="Grimwood J."/>
            <person name="Schmutz J."/>
        </authorList>
    </citation>
    <scope>NUCLEOTIDE SEQUENCE [LARGE SCALE GENOMIC DNA]</scope>
    <source>
        <strain evidence="1">7179.01</strain>
    </source>
</reference>
<dbReference type="Proteomes" id="UP000322667">
    <property type="component" value="Chromosome A11"/>
</dbReference>
<accession>A0A5D2NII1</accession>
<keyword evidence="2" id="KW-1185">Reference proteome</keyword>
<dbReference type="AlphaFoldDB" id="A0A5D2NII1"/>
<gene>
    <name evidence="1" type="ORF">ES332_A11G303000v1</name>
</gene>
<name>A0A5D2NII1_GOSTO</name>
<dbReference type="EMBL" id="CM017620">
    <property type="protein sequence ID" value="TYI02945.1"/>
    <property type="molecule type" value="Genomic_DNA"/>
</dbReference>
<proteinExistence type="predicted"/>
<evidence type="ECO:0000313" key="1">
    <source>
        <dbReference type="EMBL" id="TYI02945.1"/>
    </source>
</evidence>
<organism evidence="1 2">
    <name type="scientific">Gossypium tomentosum</name>
    <name type="common">Hawaiian cotton</name>
    <name type="synonym">Gossypium sandvicense</name>
    <dbReference type="NCBI Taxonomy" id="34277"/>
    <lineage>
        <taxon>Eukaryota</taxon>
        <taxon>Viridiplantae</taxon>
        <taxon>Streptophyta</taxon>
        <taxon>Embryophyta</taxon>
        <taxon>Tracheophyta</taxon>
        <taxon>Spermatophyta</taxon>
        <taxon>Magnoliopsida</taxon>
        <taxon>eudicotyledons</taxon>
        <taxon>Gunneridae</taxon>
        <taxon>Pentapetalae</taxon>
        <taxon>rosids</taxon>
        <taxon>malvids</taxon>
        <taxon>Malvales</taxon>
        <taxon>Malvaceae</taxon>
        <taxon>Malvoideae</taxon>
        <taxon>Gossypium</taxon>
    </lineage>
</organism>
<evidence type="ECO:0000313" key="2">
    <source>
        <dbReference type="Proteomes" id="UP000322667"/>
    </source>
</evidence>